<dbReference type="PANTHER" id="PTHR46577:SF1">
    <property type="entry name" value="HTH-TYPE TRANSCRIPTIONAL REGULATORY PROTEIN GABR"/>
    <property type="match status" value="1"/>
</dbReference>
<dbReference type="RefSeq" id="WP_158426275.1">
    <property type="nucleotide sequence ID" value="NZ_JAOQJQ010000009.1"/>
</dbReference>
<proteinExistence type="inferred from homology"/>
<dbReference type="InterPro" id="IPR015424">
    <property type="entry name" value="PyrdxlP-dep_Trfase"/>
</dbReference>
<dbReference type="InterPro" id="IPR051446">
    <property type="entry name" value="HTH_trans_reg/aminotransferase"/>
</dbReference>
<evidence type="ECO:0000256" key="4">
    <source>
        <dbReference type="ARBA" id="ARBA00023125"/>
    </source>
</evidence>
<evidence type="ECO:0000259" key="6">
    <source>
        <dbReference type="PROSITE" id="PS50949"/>
    </source>
</evidence>
<accession>A0ABT2TQ80</accession>
<keyword evidence="7" id="KW-0032">Aminotransferase</keyword>
<dbReference type="PROSITE" id="PS50949">
    <property type="entry name" value="HTH_GNTR"/>
    <property type="match status" value="1"/>
</dbReference>
<dbReference type="PANTHER" id="PTHR46577">
    <property type="entry name" value="HTH-TYPE TRANSCRIPTIONAL REGULATORY PROTEIN GABR"/>
    <property type="match status" value="1"/>
</dbReference>
<protein>
    <submittedName>
        <fullName evidence="7">PLP-dependent aminotransferase family protein</fullName>
    </submittedName>
</protein>
<dbReference type="Gene3D" id="1.10.10.10">
    <property type="entry name" value="Winged helix-like DNA-binding domain superfamily/Winged helix DNA-binding domain"/>
    <property type="match status" value="1"/>
</dbReference>
<dbReference type="CDD" id="cd00609">
    <property type="entry name" value="AAT_like"/>
    <property type="match status" value="1"/>
</dbReference>
<organism evidence="7 8">
    <name type="scientific">Brotonthovivens ammoniilytica</name>
    <dbReference type="NCBI Taxonomy" id="2981725"/>
    <lineage>
        <taxon>Bacteria</taxon>
        <taxon>Bacillati</taxon>
        <taxon>Bacillota</taxon>
        <taxon>Clostridia</taxon>
        <taxon>Lachnospirales</taxon>
        <taxon>Lachnospiraceae</taxon>
        <taxon>Brotonthovivens</taxon>
    </lineage>
</organism>
<dbReference type="InterPro" id="IPR015421">
    <property type="entry name" value="PyrdxlP-dep_Trfase_major"/>
</dbReference>
<dbReference type="CDD" id="cd07377">
    <property type="entry name" value="WHTH_GntR"/>
    <property type="match status" value="1"/>
</dbReference>
<keyword evidence="2" id="KW-0663">Pyridoxal phosphate</keyword>
<dbReference type="InterPro" id="IPR036390">
    <property type="entry name" value="WH_DNA-bd_sf"/>
</dbReference>
<evidence type="ECO:0000256" key="2">
    <source>
        <dbReference type="ARBA" id="ARBA00022898"/>
    </source>
</evidence>
<dbReference type="Proteomes" id="UP001652442">
    <property type="component" value="Unassembled WGS sequence"/>
</dbReference>
<keyword evidence="3" id="KW-0805">Transcription regulation</keyword>
<sequence>MKELSMELKADGAKPLYQQIYEYIRAEIIKQNIKQGEKLPSTRFLSEYLEVSRSTVELAYDQLTSEGYIEAEPYRGFFVCDVTEVYDLRAERMSEGQLQMSMKTNENHWEKHTKKYLYDFSPNGVDLSVFPFKTWSNITRTLLLDQGEELFVSGEARGDLSFRCAIANYLHQARGVNCSPEQIIVGAGNEYLQMLLAQILEGKFRIAMESPAYLPAYYTFRNLGFFVSPVELDREGMRVDQLENSGADIAYVMPSHQFPTGTVMPMKRRLELLAWAAGEPDRYIIEDDYDSEFRYRGKPIPSLQGSDRFGRVIYLGTFSRSIAPATRVSYMVLPLPLLEQYKKACGFYASTVPRLMQSTIFHFIQEGYFERNLNKMRVIYKKRHELLIDYLKGCGWCDKIRGEHSGLHLLVQTNLNCTEQEVIAKLAREGIRVYGLSEYNIGGKCLTQKPVLIFGFGGMKEDELMDGLKKTGKILH</sequence>
<dbReference type="SUPFAM" id="SSF53383">
    <property type="entry name" value="PLP-dependent transferases"/>
    <property type="match status" value="1"/>
</dbReference>
<evidence type="ECO:0000313" key="7">
    <source>
        <dbReference type="EMBL" id="MCU6763634.1"/>
    </source>
</evidence>
<dbReference type="Gene3D" id="3.40.640.10">
    <property type="entry name" value="Type I PLP-dependent aspartate aminotransferase-like (Major domain)"/>
    <property type="match status" value="1"/>
</dbReference>
<dbReference type="Pfam" id="PF00392">
    <property type="entry name" value="GntR"/>
    <property type="match status" value="1"/>
</dbReference>
<keyword evidence="5" id="KW-0804">Transcription</keyword>
<dbReference type="GO" id="GO:0008483">
    <property type="term" value="F:transaminase activity"/>
    <property type="evidence" value="ECO:0007669"/>
    <property type="project" value="UniProtKB-KW"/>
</dbReference>
<evidence type="ECO:0000256" key="5">
    <source>
        <dbReference type="ARBA" id="ARBA00023163"/>
    </source>
</evidence>
<gene>
    <name evidence="7" type="ORF">OCV88_15100</name>
</gene>
<evidence type="ECO:0000313" key="8">
    <source>
        <dbReference type="Proteomes" id="UP001652442"/>
    </source>
</evidence>
<keyword evidence="7" id="KW-0808">Transferase</keyword>
<dbReference type="Pfam" id="PF00155">
    <property type="entry name" value="Aminotran_1_2"/>
    <property type="match status" value="1"/>
</dbReference>
<feature type="domain" description="HTH gntR-type" evidence="6">
    <location>
        <begin position="14"/>
        <end position="82"/>
    </location>
</feature>
<comment type="caution">
    <text evidence="7">The sequence shown here is derived from an EMBL/GenBank/DDBJ whole genome shotgun (WGS) entry which is preliminary data.</text>
</comment>
<reference evidence="7 8" key="1">
    <citation type="journal article" date="2021" name="ISME Commun">
        <title>Automated analysis of genomic sequences facilitates high-throughput and comprehensive description of bacteria.</title>
        <authorList>
            <person name="Hitch T.C.A."/>
        </authorList>
    </citation>
    <scope>NUCLEOTIDE SEQUENCE [LARGE SCALE GENOMIC DNA]</scope>
    <source>
        <strain evidence="7 8">Sanger_109</strain>
    </source>
</reference>
<dbReference type="InterPro" id="IPR036388">
    <property type="entry name" value="WH-like_DNA-bd_sf"/>
</dbReference>
<dbReference type="SMART" id="SM00345">
    <property type="entry name" value="HTH_GNTR"/>
    <property type="match status" value="1"/>
</dbReference>
<name>A0ABT2TQ80_9FIRM</name>
<dbReference type="PRINTS" id="PR00035">
    <property type="entry name" value="HTHGNTR"/>
</dbReference>
<dbReference type="InterPro" id="IPR000524">
    <property type="entry name" value="Tscrpt_reg_HTH_GntR"/>
</dbReference>
<dbReference type="EMBL" id="JAOQJQ010000009">
    <property type="protein sequence ID" value="MCU6763634.1"/>
    <property type="molecule type" value="Genomic_DNA"/>
</dbReference>
<keyword evidence="8" id="KW-1185">Reference proteome</keyword>
<evidence type="ECO:0000256" key="3">
    <source>
        <dbReference type="ARBA" id="ARBA00023015"/>
    </source>
</evidence>
<comment type="similarity">
    <text evidence="1">In the C-terminal section; belongs to the class-I pyridoxal-phosphate-dependent aminotransferase family.</text>
</comment>
<keyword evidence="4" id="KW-0238">DNA-binding</keyword>
<evidence type="ECO:0000256" key="1">
    <source>
        <dbReference type="ARBA" id="ARBA00005384"/>
    </source>
</evidence>
<dbReference type="InterPro" id="IPR004839">
    <property type="entry name" value="Aminotransferase_I/II_large"/>
</dbReference>
<dbReference type="SUPFAM" id="SSF46785">
    <property type="entry name" value="Winged helix' DNA-binding domain"/>
    <property type="match status" value="1"/>
</dbReference>